<gene>
    <name evidence="4" type="ORF">SAMN03159343_2633</name>
</gene>
<keyword evidence="1" id="KW-0328">Glycosyltransferase</keyword>
<dbReference type="PANTHER" id="PTHR46401">
    <property type="entry name" value="GLYCOSYLTRANSFERASE WBBK-RELATED"/>
    <property type="match status" value="1"/>
</dbReference>
<proteinExistence type="predicted"/>
<keyword evidence="5" id="KW-1185">Reference proteome</keyword>
<protein>
    <submittedName>
        <fullName evidence="4">Glycosyltransferase involved in cell wall bisynthesis</fullName>
    </submittedName>
</protein>
<dbReference type="Pfam" id="PF13692">
    <property type="entry name" value="Glyco_trans_1_4"/>
    <property type="match status" value="1"/>
</dbReference>
<evidence type="ECO:0000313" key="4">
    <source>
        <dbReference type="EMBL" id="SCX51796.1"/>
    </source>
</evidence>
<dbReference type="Gene3D" id="3.40.50.2000">
    <property type="entry name" value="Glycogen Phosphorylase B"/>
    <property type="match status" value="2"/>
</dbReference>
<sequence>MPVEPSLRVAMTVEQCWQPAPGGSGTYIRELLRAYAELDDLSVTGISAWHRGSPPEDGPLPVPVRRVPLPRALLYRSWQQARLPRTGGADVVHASTWAVPGRRAPLVATVHDLAFRHDPQHFTPNGVAFFERGLAIVRDEAAAVVVPSSATAADCVAAGIEPERVHVVLHGVRAGAADPAGVATFRARHGLVRPYVLWAGTREPRKNLPRLVAGFSAAVRAGADLDLVLVGPDGWGDERDRLAGVSADRVRVLGRLPATDLSAAYAGAHVFCYPSVREGFGMPVSEAMAHGVPVVTSRGTSMEEVSDGAAVLVDPMDEDDIGRGIVEAIWPGAHPALAAASRARAAQLSWSRAAAQTVAVLREAAG</sequence>
<dbReference type="GO" id="GO:0009103">
    <property type="term" value="P:lipopolysaccharide biosynthetic process"/>
    <property type="evidence" value="ECO:0007669"/>
    <property type="project" value="TreeGrafter"/>
</dbReference>
<evidence type="ECO:0000259" key="3">
    <source>
        <dbReference type="Pfam" id="PF13439"/>
    </source>
</evidence>
<evidence type="ECO:0000256" key="1">
    <source>
        <dbReference type="ARBA" id="ARBA00022676"/>
    </source>
</evidence>
<dbReference type="CDD" id="cd03809">
    <property type="entry name" value="GT4_MtfB-like"/>
    <property type="match status" value="1"/>
</dbReference>
<keyword evidence="2 4" id="KW-0808">Transferase</keyword>
<dbReference type="AlphaFoldDB" id="A0A1G4YE63"/>
<reference evidence="5" key="1">
    <citation type="submission" date="2016-10" db="EMBL/GenBank/DDBJ databases">
        <authorList>
            <person name="Varghese N."/>
            <person name="Submissions S."/>
        </authorList>
    </citation>
    <scope>NUCLEOTIDE SEQUENCE [LARGE SCALE GENOMIC DNA]</scope>
    <source>
        <strain evidence="5">DSM 45722</strain>
    </source>
</reference>
<evidence type="ECO:0000256" key="2">
    <source>
        <dbReference type="ARBA" id="ARBA00022679"/>
    </source>
</evidence>
<dbReference type="EMBL" id="FMUH01000004">
    <property type="protein sequence ID" value="SCX51796.1"/>
    <property type="molecule type" value="Genomic_DNA"/>
</dbReference>
<feature type="domain" description="Glycosyltransferase subfamily 4-like N-terminal" evidence="3">
    <location>
        <begin position="21"/>
        <end position="172"/>
    </location>
</feature>
<dbReference type="Pfam" id="PF13439">
    <property type="entry name" value="Glyco_transf_4"/>
    <property type="match status" value="1"/>
</dbReference>
<evidence type="ECO:0000313" key="5">
    <source>
        <dbReference type="Proteomes" id="UP000198981"/>
    </source>
</evidence>
<accession>A0A1G4YE63</accession>
<dbReference type="InterPro" id="IPR028098">
    <property type="entry name" value="Glyco_trans_4-like_N"/>
</dbReference>
<dbReference type="Proteomes" id="UP000198981">
    <property type="component" value="Unassembled WGS sequence"/>
</dbReference>
<dbReference type="STRING" id="1960309.SAMN03159343_2633"/>
<organism evidence="4 5">
    <name type="scientific">Klenkia marina</name>
    <dbReference type="NCBI Taxonomy" id="1960309"/>
    <lineage>
        <taxon>Bacteria</taxon>
        <taxon>Bacillati</taxon>
        <taxon>Actinomycetota</taxon>
        <taxon>Actinomycetes</taxon>
        <taxon>Geodermatophilales</taxon>
        <taxon>Geodermatophilaceae</taxon>
        <taxon>Klenkia</taxon>
    </lineage>
</organism>
<dbReference type="GO" id="GO:0016757">
    <property type="term" value="F:glycosyltransferase activity"/>
    <property type="evidence" value="ECO:0007669"/>
    <property type="project" value="UniProtKB-KW"/>
</dbReference>
<dbReference type="RefSeq" id="WP_207798477.1">
    <property type="nucleotide sequence ID" value="NZ_FMUH01000004.1"/>
</dbReference>
<dbReference type="SUPFAM" id="SSF53756">
    <property type="entry name" value="UDP-Glycosyltransferase/glycogen phosphorylase"/>
    <property type="match status" value="1"/>
</dbReference>
<name>A0A1G4YE63_9ACTN</name>
<dbReference type="PANTHER" id="PTHR46401:SF2">
    <property type="entry name" value="GLYCOSYLTRANSFERASE WBBK-RELATED"/>
    <property type="match status" value="1"/>
</dbReference>